<accession>X8JSJ4</accession>
<protein>
    <submittedName>
        <fullName evidence="1">Uncharacterized protein</fullName>
    </submittedName>
</protein>
<dbReference type="AlphaFoldDB" id="X8JSJ4"/>
<name>X8JSJ4_9AGAM</name>
<evidence type="ECO:0000313" key="2">
    <source>
        <dbReference type="Proteomes" id="UP000030108"/>
    </source>
</evidence>
<proteinExistence type="predicted"/>
<gene>
    <name evidence="1" type="ORF">RSOL_507940</name>
</gene>
<organism evidence="1 2">
    <name type="scientific">Rhizoctonia solani AG-3 Rhs1AP</name>
    <dbReference type="NCBI Taxonomy" id="1086054"/>
    <lineage>
        <taxon>Eukaryota</taxon>
        <taxon>Fungi</taxon>
        <taxon>Dikarya</taxon>
        <taxon>Basidiomycota</taxon>
        <taxon>Agaricomycotina</taxon>
        <taxon>Agaricomycetes</taxon>
        <taxon>Cantharellales</taxon>
        <taxon>Ceratobasidiaceae</taxon>
        <taxon>Rhizoctonia</taxon>
    </lineage>
</organism>
<evidence type="ECO:0000313" key="1">
    <source>
        <dbReference type="EMBL" id="EUC66702.1"/>
    </source>
</evidence>
<reference evidence="2" key="1">
    <citation type="journal article" date="2014" name="Genome Announc.">
        <title>Draft genome sequence of the plant-pathogenic soil fungus Rhizoctonia solani anastomosis group 3 strain Rhs1AP.</title>
        <authorList>
            <person name="Cubeta M.A."/>
            <person name="Thomas E."/>
            <person name="Dean R.A."/>
            <person name="Jabaji S."/>
            <person name="Neate S.M."/>
            <person name="Tavantzis S."/>
            <person name="Toda T."/>
            <person name="Vilgalys R."/>
            <person name="Bharathan N."/>
            <person name="Fedorova-Abrams N."/>
            <person name="Pakala S.B."/>
            <person name="Pakala S.M."/>
            <person name="Zafar N."/>
            <person name="Joardar V."/>
            <person name="Losada L."/>
            <person name="Nierman W.C."/>
        </authorList>
    </citation>
    <scope>NUCLEOTIDE SEQUENCE [LARGE SCALE GENOMIC DNA]</scope>
    <source>
        <strain evidence="2">AG-3</strain>
    </source>
</reference>
<sequence length="54" mass="6250">MVFLTLRHSRTISVAVSNSRERPVSWVTRLRSLVTPRSSRLHRLFLCPSVMLSI</sequence>
<comment type="caution">
    <text evidence="1">The sequence shown here is derived from an EMBL/GenBank/DDBJ whole genome shotgun (WGS) entry which is preliminary data.</text>
</comment>
<dbReference type="EMBL" id="JATN01000308">
    <property type="protein sequence ID" value="EUC66702.1"/>
    <property type="molecule type" value="Genomic_DNA"/>
</dbReference>
<dbReference type="Proteomes" id="UP000030108">
    <property type="component" value="Unassembled WGS sequence"/>
</dbReference>